<dbReference type="AlphaFoldDB" id="A0A7V1BD37"/>
<accession>A0A7V1BD37</accession>
<dbReference type="Proteomes" id="UP000885704">
    <property type="component" value="Unassembled WGS sequence"/>
</dbReference>
<dbReference type="RefSeq" id="WP_273052140.1">
    <property type="nucleotide sequence ID" value="NZ_DRFN01000009.1"/>
</dbReference>
<organism evidence="1">
    <name type="scientific">Sulfitobacter litoralis</name>
    <dbReference type="NCBI Taxonomy" id="335975"/>
    <lineage>
        <taxon>Bacteria</taxon>
        <taxon>Pseudomonadati</taxon>
        <taxon>Pseudomonadota</taxon>
        <taxon>Alphaproteobacteria</taxon>
        <taxon>Rhodobacterales</taxon>
        <taxon>Roseobacteraceae</taxon>
        <taxon>Sulfitobacter</taxon>
    </lineage>
</organism>
<evidence type="ECO:0000313" key="1">
    <source>
        <dbReference type="EMBL" id="HDZ50919.1"/>
    </source>
</evidence>
<name>A0A7V1BD37_9RHOB</name>
<dbReference type="EMBL" id="DRFN01000009">
    <property type="protein sequence ID" value="HDZ50919.1"/>
    <property type="molecule type" value="Genomic_DNA"/>
</dbReference>
<protein>
    <submittedName>
        <fullName evidence="1">Uncharacterized protein</fullName>
    </submittedName>
</protein>
<comment type="caution">
    <text evidence="1">The sequence shown here is derived from an EMBL/GenBank/DDBJ whole genome shotgun (WGS) entry which is preliminary data.</text>
</comment>
<gene>
    <name evidence="1" type="ORF">ENH63_03865</name>
</gene>
<reference evidence="1" key="1">
    <citation type="journal article" date="2020" name="mSystems">
        <title>Genome- and Community-Level Interaction Insights into Carbon Utilization and Element Cycling Functions of Hydrothermarchaeota in Hydrothermal Sediment.</title>
        <authorList>
            <person name="Zhou Z."/>
            <person name="Liu Y."/>
            <person name="Xu W."/>
            <person name="Pan J."/>
            <person name="Luo Z.H."/>
            <person name="Li M."/>
        </authorList>
    </citation>
    <scope>NUCLEOTIDE SEQUENCE [LARGE SCALE GENOMIC DNA]</scope>
    <source>
        <strain evidence="1">HyVt-323</strain>
    </source>
</reference>
<proteinExistence type="predicted"/>
<sequence>MIKFFNLLGLATATAAVVALTQDVSAAVPMYPADDRAATFVRNSSLMDDQQTKGNGAIWYVID</sequence>